<comment type="caution">
    <text evidence="2">The sequence shown here is derived from an EMBL/GenBank/DDBJ whole genome shotgun (WGS) entry which is preliminary data.</text>
</comment>
<name>A0A090QN29_9FLAO</name>
<feature type="signal peptide" evidence="1">
    <location>
        <begin position="1"/>
        <end position="18"/>
    </location>
</feature>
<evidence type="ECO:0008006" key="4">
    <source>
        <dbReference type="Google" id="ProtNLM"/>
    </source>
</evidence>
<evidence type="ECO:0000313" key="2">
    <source>
        <dbReference type="EMBL" id="GAK96916.1"/>
    </source>
</evidence>
<organism evidence="2 3">
    <name type="scientific">Nonlabens tegetincola</name>
    <dbReference type="NCBI Taxonomy" id="323273"/>
    <lineage>
        <taxon>Bacteria</taxon>
        <taxon>Pseudomonadati</taxon>
        <taxon>Bacteroidota</taxon>
        <taxon>Flavobacteriia</taxon>
        <taxon>Flavobacteriales</taxon>
        <taxon>Flavobacteriaceae</taxon>
        <taxon>Nonlabens</taxon>
    </lineage>
</organism>
<dbReference type="eggNOG" id="COG0018">
    <property type="taxonomic scope" value="Bacteria"/>
</dbReference>
<protein>
    <recommendedName>
        <fullName evidence="4">C1q domain-containing protein</fullName>
    </recommendedName>
</protein>
<accession>A0A090QN29</accession>
<evidence type="ECO:0000313" key="3">
    <source>
        <dbReference type="Proteomes" id="UP000029221"/>
    </source>
</evidence>
<keyword evidence="1" id="KW-0732">Signal</keyword>
<gene>
    <name evidence="2" type="ORF">JCM19294_1225</name>
</gene>
<dbReference type="STRING" id="319236.BST91_03575"/>
<dbReference type="EMBL" id="BBML01000003">
    <property type="protein sequence ID" value="GAK96916.1"/>
    <property type="molecule type" value="Genomic_DNA"/>
</dbReference>
<reference evidence="2" key="1">
    <citation type="journal article" date="2014" name="Genome Announc.">
        <title>Draft Genome Sequences of Marine Flavobacterium Nonlabens Strains NR17, NR24, NR27, NR32, NR33, and Ara13.</title>
        <authorList>
            <person name="Nakanishi M."/>
            <person name="Meirelles P."/>
            <person name="Suzuki R."/>
            <person name="Takatani N."/>
            <person name="Mino S."/>
            <person name="Suda W."/>
            <person name="Oshima K."/>
            <person name="Hattori M."/>
            <person name="Ohkuma M."/>
            <person name="Hosokawa M."/>
            <person name="Miyashita K."/>
            <person name="Thompson F.L."/>
            <person name="Niwa A."/>
            <person name="Sawabe T."/>
            <person name="Sawabe T."/>
        </authorList>
    </citation>
    <scope>NUCLEOTIDE SEQUENCE [LARGE SCALE GENOMIC DNA]</scope>
    <source>
        <strain evidence="2">JCM 19294</strain>
    </source>
</reference>
<keyword evidence="3" id="KW-1185">Reference proteome</keyword>
<dbReference type="Proteomes" id="UP000029221">
    <property type="component" value="Unassembled WGS sequence"/>
</dbReference>
<proteinExistence type="predicted"/>
<feature type="chain" id="PRO_5001861911" description="C1q domain-containing protein" evidence="1">
    <location>
        <begin position="19"/>
        <end position="231"/>
    </location>
</feature>
<dbReference type="AlphaFoldDB" id="A0A090QN29"/>
<dbReference type="RefSeq" id="WP_052510329.1">
    <property type="nucleotide sequence ID" value="NZ_BBML01000003.1"/>
</dbReference>
<evidence type="ECO:0000256" key="1">
    <source>
        <dbReference type="SAM" id="SignalP"/>
    </source>
</evidence>
<sequence>MYRLLLITCFFISSISLAQVGINTNSPSPSTYLDIQGTDAGVLLPRVALTGSGDTTTISHGNVEGLIVYNTATVSDVTPGFYYWNGTAWLRFQTSAPVQTGVMMRNFTATGIGGTGTVFNFPNQLFNTITGASFNGNQITLPTGLYIIESDLRLNSNNTIDWNVRLNGTQVTTGASGSANPAGFNTNASTIKQISIVHITAATGEIDFIVTNGSGATILNGQTHVLIKKIG</sequence>